<accession>A0A9D1PHQ4</accession>
<feature type="chain" id="PRO_5039434356" evidence="1">
    <location>
        <begin position="29"/>
        <end position="199"/>
    </location>
</feature>
<reference evidence="2" key="2">
    <citation type="submission" date="2021-04" db="EMBL/GenBank/DDBJ databases">
        <authorList>
            <person name="Gilroy R."/>
        </authorList>
    </citation>
    <scope>NUCLEOTIDE SEQUENCE</scope>
    <source>
        <strain evidence="2">CHK193-4272</strain>
    </source>
</reference>
<dbReference type="EMBL" id="DXIE01000021">
    <property type="protein sequence ID" value="HIV61764.1"/>
    <property type="molecule type" value="Genomic_DNA"/>
</dbReference>
<comment type="caution">
    <text evidence="2">The sequence shown here is derived from an EMBL/GenBank/DDBJ whole genome shotgun (WGS) entry which is preliminary data.</text>
</comment>
<feature type="signal peptide" evidence="1">
    <location>
        <begin position="1"/>
        <end position="28"/>
    </location>
</feature>
<keyword evidence="1" id="KW-0732">Signal</keyword>
<evidence type="ECO:0000313" key="3">
    <source>
        <dbReference type="Proteomes" id="UP000886808"/>
    </source>
</evidence>
<proteinExistence type="predicted"/>
<dbReference type="Proteomes" id="UP000886808">
    <property type="component" value="Unassembled WGS sequence"/>
</dbReference>
<dbReference type="AlphaFoldDB" id="A0A9D1PHQ4"/>
<evidence type="ECO:0000256" key="1">
    <source>
        <dbReference type="SAM" id="SignalP"/>
    </source>
</evidence>
<evidence type="ECO:0000313" key="2">
    <source>
        <dbReference type="EMBL" id="HIV61764.1"/>
    </source>
</evidence>
<name>A0A9D1PHQ4_9FIRM</name>
<gene>
    <name evidence="2" type="ORF">H9746_02810</name>
</gene>
<protein>
    <submittedName>
        <fullName evidence="2">Uncharacterized protein</fullName>
    </submittedName>
</protein>
<reference evidence="2" key="1">
    <citation type="journal article" date="2021" name="PeerJ">
        <title>Extensive microbial diversity within the chicken gut microbiome revealed by metagenomics and culture.</title>
        <authorList>
            <person name="Gilroy R."/>
            <person name="Ravi A."/>
            <person name="Getino M."/>
            <person name="Pursley I."/>
            <person name="Horton D.L."/>
            <person name="Alikhan N.F."/>
            <person name="Baker D."/>
            <person name="Gharbi K."/>
            <person name="Hall N."/>
            <person name="Watson M."/>
            <person name="Adriaenssens E.M."/>
            <person name="Foster-Nyarko E."/>
            <person name="Jarju S."/>
            <person name="Secka A."/>
            <person name="Antonio M."/>
            <person name="Oren A."/>
            <person name="Chaudhuri R.R."/>
            <person name="La Ragione R."/>
            <person name="Hildebrand F."/>
            <person name="Pallen M.J."/>
        </authorList>
    </citation>
    <scope>NUCLEOTIDE SEQUENCE</scope>
    <source>
        <strain evidence="2">CHK193-4272</strain>
    </source>
</reference>
<sequence>MKNKRRFTITVGAVLMVCMLATGYAAVAAEYGSDSDPLITKSYLEQVLTPSIINSANSTIQTQTNNYQSAMERKILELSQAIDNKIASLAANLAKDDEFAKKVASAGGVSSNSGNWEVLEVEANSFLKLDLNTEIIIQRGSATCIESAGTGLTDLSGGSVLCADESLSINHRYIATTKGAGFKAKETVTVLVDGEYSIA</sequence>
<organism evidence="2 3">
    <name type="scientific">Candidatus Butyricicoccus avistercoris</name>
    <dbReference type="NCBI Taxonomy" id="2838518"/>
    <lineage>
        <taxon>Bacteria</taxon>
        <taxon>Bacillati</taxon>
        <taxon>Bacillota</taxon>
        <taxon>Clostridia</taxon>
        <taxon>Eubacteriales</taxon>
        <taxon>Butyricicoccaceae</taxon>
        <taxon>Butyricicoccus</taxon>
    </lineage>
</organism>